<reference evidence="1 2" key="1">
    <citation type="submission" date="2009-03" db="EMBL/GenBank/DDBJ databases">
        <authorList>
            <person name="Warren W."/>
            <person name="Ye L."/>
            <person name="Minx P."/>
            <person name="Worley K."/>
            <person name="Gibbs R."/>
            <person name="Wilson R.K."/>
        </authorList>
    </citation>
    <scope>NUCLEOTIDE SEQUENCE [LARGE SCALE GENOMIC DNA]</scope>
</reference>
<sequence>MYSCTYEAHLLILSHFPKMEFHSVARLESNASISAHCNLYLLDSSNSPASASRVGGITGTPPYSANFCTFSRDSISPCWSGWSQSPDLVIHPPQPHKCWDYRHEPPRLSPRKIYFKS</sequence>
<dbReference type="AlphaFoldDB" id="A0A8I4A333"/>
<accession>A0A8I4A333</accession>
<organism evidence="1 2">
    <name type="scientific">Callithrix jacchus</name>
    <name type="common">White-tufted-ear marmoset</name>
    <name type="synonym">Simia Jacchus</name>
    <dbReference type="NCBI Taxonomy" id="9483"/>
    <lineage>
        <taxon>Eukaryota</taxon>
        <taxon>Metazoa</taxon>
        <taxon>Chordata</taxon>
        <taxon>Craniata</taxon>
        <taxon>Vertebrata</taxon>
        <taxon>Euteleostomi</taxon>
        <taxon>Mammalia</taxon>
        <taxon>Eutheria</taxon>
        <taxon>Euarchontoglires</taxon>
        <taxon>Primates</taxon>
        <taxon>Haplorrhini</taxon>
        <taxon>Platyrrhini</taxon>
        <taxon>Cebidae</taxon>
        <taxon>Callitrichinae</taxon>
        <taxon>Callithrix</taxon>
        <taxon>Callithrix</taxon>
    </lineage>
</organism>
<dbReference type="Proteomes" id="UP000008225">
    <property type="component" value="Chromosome 6"/>
</dbReference>
<reference evidence="1" key="2">
    <citation type="submission" date="2025-08" db="UniProtKB">
        <authorList>
            <consortium name="Ensembl"/>
        </authorList>
    </citation>
    <scope>IDENTIFICATION</scope>
</reference>
<dbReference type="PANTHER" id="PTHR12138">
    <property type="entry name" value="PRIMATE-EXPANDED PROTEIN FAMILY"/>
    <property type="match status" value="1"/>
</dbReference>
<dbReference type="Ensembl" id="ENSCJAT00000122585.1">
    <property type="protein sequence ID" value="ENSCJAP00000090209.1"/>
    <property type="gene ID" value="ENSCJAG00000083850.1"/>
</dbReference>
<proteinExistence type="predicted"/>
<evidence type="ECO:0000313" key="1">
    <source>
        <dbReference type="Ensembl" id="ENSCJAP00000090209.1"/>
    </source>
</evidence>
<evidence type="ECO:0000313" key="2">
    <source>
        <dbReference type="Proteomes" id="UP000008225"/>
    </source>
</evidence>
<name>A0A8I4A333_CALJA</name>
<dbReference type="GeneTree" id="ENSGT01010000223043"/>
<keyword evidence="2" id="KW-1185">Reference proteome</keyword>
<reference evidence="1" key="3">
    <citation type="submission" date="2025-09" db="UniProtKB">
        <authorList>
            <consortium name="Ensembl"/>
        </authorList>
    </citation>
    <scope>IDENTIFICATION</scope>
</reference>
<protein>
    <submittedName>
        <fullName evidence="1">Uncharacterized protein</fullName>
    </submittedName>
</protein>
<dbReference type="PANTHER" id="PTHR12138:SF162">
    <property type="entry name" value="CHROMOSOME UNDETERMINED SCAFFOLD_275, WHOLE GENOME SHOTGUN SEQUENCE"/>
    <property type="match status" value="1"/>
</dbReference>